<protein>
    <recommendedName>
        <fullName evidence="5">Putative pre-16S rRNA nuclease</fullName>
        <ecNumber evidence="5">3.1.-.-</ecNumber>
    </recommendedName>
</protein>
<dbReference type="SUPFAM" id="SSF53098">
    <property type="entry name" value="Ribonuclease H-like"/>
    <property type="match status" value="1"/>
</dbReference>
<evidence type="ECO:0000313" key="7">
    <source>
        <dbReference type="EMBL" id="SFR50566.1"/>
    </source>
</evidence>
<evidence type="ECO:0000313" key="8">
    <source>
        <dbReference type="Proteomes" id="UP000199534"/>
    </source>
</evidence>
<evidence type="ECO:0000259" key="6">
    <source>
        <dbReference type="SMART" id="SM00732"/>
    </source>
</evidence>
<dbReference type="AlphaFoldDB" id="A0A1I6H7M6"/>
<dbReference type="Proteomes" id="UP000199534">
    <property type="component" value="Unassembled WGS sequence"/>
</dbReference>
<dbReference type="PANTHER" id="PTHR33317">
    <property type="entry name" value="POLYNUCLEOTIDYL TRANSFERASE, RIBONUCLEASE H-LIKE SUPERFAMILY PROTEIN"/>
    <property type="match status" value="1"/>
</dbReference>
<dbReference type="STRING" id="400055.SAMN04490243_2391"/>
<dbReference type="InterPro" id="IPR006641">
    <property type="entry name" value="YqgF/RNaseH-like_dom"/>
</dbReference>
<accession>A0A1I6H7M6</accession>
<dbReference type="GO" id="GO:0005829">
    <property type="term" value="C:cytosol"/>
    <property type="evidence" value="ECO:0007669"/>
    <property type="project" value="TreeGrafter"/>
</dbReference>
<dbReference type="Pfam" id="PF03652">
    <property type="entry name" value="RuvX"/>
    <property type="match status" value="1"/>
</dbReference>
<evidence type="ECO:0000256" key="2">
    <source>
        <dbReference type="ARBA" id="ARBA00022517"/>
    </source>
</evidence>
<dbReference type="GO" id="GO:0004518">
    <property type="term" value="F:nuclease activity"/>
    <property type="evidence" value="ECO:0007669"/>
    <property type="project" value="UniProtKB-KW"/>
</dbReference>
<dbReference type="SMART" id="SM00732">
    <property type="entry name" value="YqgFc"/>
    <property type="match status" value="1"/>
</dbReference>
<dbReference type="GO" id="GO:0000967">
    <property type="term" value="P:rRNA 5'-end processing"/>
    <property type="evidence" value="ECO:0007669"/>
    <property type="project" value="UniProtKB-UniRule"/>
</dbReference>
<feature type="domain" description="YqgF/RNase H-like" evidence="6">
    <location>
        <begin position="1"/>
        <end position="96"/>
    </location>
</feature>
<evidence type="ECO:0000256" key="4">
    <source>
        <dbReference type="ARBA" id="ARBA00022801"/>
    </source>
</evidence>
<dbReference type="RefSeq" id="WP_245759822.1">
    <property type="nucleotide sequence ID" value="NZ_FOYQ01000002.1"/>
</dbReference>
<keyword evidence="2 5" id="KW-0690">Ribosome biogenesis</keyword>
<dbReference type="GO" id="GO:0016788">
    <property type="term" value="F:hydrolase activity, acting on ester bonds"/>
    <property type="evidence" value="ECO:0007669"/>
    <property type="project" value="UniProtKB-UniRule"/>
</dbReference>
<dbReference type="InterPro" id="IPR005227">
    <property type="entry name" value="YqgF"/>
</dbReference>
<dbReference type="InterPro" id="IPR037027">
    <property type="entry name" value="YqgF/RNaseH-like_dom_sf"/>
</dbReference>
<name>A0A1I6H7M6_9FLAO</name>
<evidence type="ECO:0000256" key="5">
    <source>
        <dbReference type="HAMAP-Rule" id="MF_00651"/>
    </source>
</evidence>
<dbReference type="HAMAP" id="MF_00651">
    <property type="entry name" value="Nuclease_YqgF"/>
    <property type="match status" value="1"/>
</dbReference>
<keyword evidence="3 5" id="KW-0540">Nuclease</keyword>
<evidence type="ECO:0000256" key="3">
    <source>
        <dbReference type="ARBA" id="ARBA00022722"/>
    </source>
</evidence>
<organism evidence="7 8">
    <name type="scientific">Robiginitalea myxolifaciens</name>
    <dbReference type="NCBI Taxonomy" id="400055"/>
    <lineage>
        <taxon>Bacteria</taxon>
        <taxon>Pseudomonadati</taxon>
        <taxon>Bacteroidota</taxon>
        <taxon>Flavobacteriia</taxon>
        <taxon>Flavobacteriales</taxon>
        <taxon>Flavobacteriaceae</taxon>
        <taxon>Robiginitalea</taxon>
    </lineage>
</organism>
<comment type="function">
    <text evidence="5">Could be a nuclease involved in processing of the 5'-end of pre-16S rRNA.</text>
</comment>
<dbReference type="CDD" id="cd16964">
    <property type="entry name" value="YqgF"/>
    <property type="match status" value="1"/>
</dbReference>
<dbReference type="Gene3D" id="3.30.420.140">
    <property type="entry name" value="YqgF/RNase H-like domain"/>
    <property type="match status" value="1"/>
</dbReference>
<dbReference type="PANTHER" id="PTHR33317:SF4">
    <property type="entry name" value="POLYNUCLEOTIDYL TRANSFERASE, RIBONUCLEASE H-LIKE SUPERFAMILY PROTEIN"/>
    <property type="match status" value="1"/>
</dbReference>
<comment type="similarity">
    <text evidence="5">Belongs to the YqgF HJR family.</text>
</comment>
<dbReference type="InterPro" id="IPR012337">
    <property type="entry name" value="RNaseH-like_sf"/>
</dbReference>
<keyword evidence="1 5" id="KW-0963">Cytoplasm</keyword>
<dbReference type="EMBL" id="FOYQ01000002">
    <property type="protein sequence ID" value="SFR50566.1"/>
    <property type="molecule type" value="Genomic_DNA"/>
</dbReference>
<comment type="subcellular location">
    <subcellularLocation>
        <location evidence="5">Cytoplasm</location>
    </subcellularLocation>
</comment>
<sequence>MALDFGAKRTGIAVTDPLQLIASGLTTCATEHLLDYIEKYYREEGLDALVVGQPRRMDHSFSAVETEILEFITALGKRLPELKIEREDERFTSKMAADVLVRGGMKKKKRREKGALDQVSATLILQSYLSRTQP</sequence>
<reference evidence="7 8" key="1">
    <citation type="submission" date="2016-10" db="EMBL/GenBank/DDBJ databases">
        <authorList>
            <person name="de Groot N.N."/>
        </authorList>
    </citation>
    <scope>NUCLEOTIDE SEQUENCE [LARGE SCALE GENOMIC DNA]</scope>
    <source>
        <strain evidence="7 8">DSM 21019</strain>
    </source>
</reference>
<keyword evidence="4 5" id="KW-0378">Hydrolase</keyword>
<proteinExistence type="inferred from homology"/>
<dbReference type="NCBIfam" id="TIGR00250">
    <property type="entry name" value="RNAse_H_YqgF"/>
    <property type="match status" value="1"/>
</dbReference>
<gene>
    <name evidence="7" type="ORF">SAMN04490243_2391</name>
</gene>
<keyword evidence="8" id="KW-1185">Reference proteome</keyword>
<evidence type="ECO:0000256" key="1">
    <source>
        <dbReference type="ARBA" id="ARBA00022490"/>
    </source>
</evidence>
<dbReference type="EC" id="3.1.-.-" evidence="5"/>